<gene>
    <name evidence="1" type="ORF">C1S65_07370</name>
</gene>
<name>A0AAD0LDQ0_PSEPU</name>
<sequence length="138" mass="15214">MSMISAPAGRCWLLPLALLAGCQTHLEPVSYSPDFQHKTLANGSTEILPVECLKPASKDDFGLDEDFVPLLPPGCANNLTLMRMVEQPDDLAHGRPTGPTMAAPVGRAAQVYIEGYDRAELRRRQDEQQARADRQEKQ</sequence>
<accession>A0AAD0LDQ0</accession>
<proteinExistence type="predicted"/>
<organism evidence="1 2">
    <name type="scientific">Pseudomonas putida</name>
    <name type="common">Arthrobacter siderocapsulatus</name>
    <dbReference type="NCBI Taxonomy" id="303"/>
    <lineage>
        <taxon>Bacteria</taxon>
        <taxon>Pseudomonadati</taxon>
        <taxon>Pseudomonadota</taxon>
        <taxon>Gammaproteobacteria</taxon>
        <taxon>Pseudomonadales</taxon>
        <taxon>Pseudomonadaceae</taxon>
        <taxon>Pseudomonas</taxon>
    </lineage>
</organism>
<evidence type="ECO:0000313" key="1">
    <source>
        <dbReference type="EMBL" id="AXA27557.1"/>
    </source>
</evidence>
<dbReference type="AlphaFoldDB" id="A0AAD0LDQ0"/>
<dbReference type="EMBL" id="CP030750">
    <property type="protein sequence ID" value="AXA27557.1"/>
    <property type="molecule type" value="Genomic_DNA"/>
</dbReference>
<reference evidence="1 2" key="1">
    <citation type="submission" date="2018-06" db="EMBL/GenBank/DDBJ databases">
        <title>The genome of Pseudomonas putida NX-1, a lignin degrader.</title>
        <authorList>
            <person name="Xu Z."/>
        </authorList>
    </citation>
    <scope>NUCLEOTIDE SEQUENCE [LARGE SCALE GENOMIC DNA]</scope>
    <source>
        <strain evidence="1 2">NX-1</strain>
    </source>
</reference>
<evidence type="ECO:0000313" key="2">
    <source>
        <dbReference type="Proteomes" id="UP000251617"/>
    </source>
</evidence>
<dbReference type="RefSeq" id="WP_112899546.1">
    <property type="nucleotide sequence ID" value="NZ_CP030750.1"/>
</dbReference>
<dbReference type="Proteomes" id="UP000251617">
    <property type="component" value="Chromosome"/>
</dbReference>
<protein>
    <submittedName>
        <fullName evidence="1">Uncharacterized protein</fullName>
    </submittedName>
</protein>